<proteinExistence type="predicted"/>
<protein>
    <submittedName>
        <fullName evidence="1">Uncharacterized protein</fullName>
    </submittedName>
</protein>
<comment type="caution">
    <text evidence="1">The sequence shown here is derived from an EMBL/GenBank/DDBJ whole genome shotgun (WGS) entry which is preliminary data.</text>
</comment>
<accession>A0ABV0XFW6</accession>
<reference evidence="1 2" key="1">
    <citation type="submission" date="2021-06" db="EMBL/GenBank/DDBJ databases">
        <authorList>
            <person name="Palmer J.M."/>
        </authorList>
    </citation>
    <scope>NUCLEOTIDE SEQUENCE [LARGE SCALE GENOMIC DNA]</scope>
    <source>
        <strain evidence="1 2">AS_MEX2019</strain>
        <tissue evidence="1">Muscle</tissue>
    </source>
</reference>
<evidence type="ECO:0000313" key="1">
    <source>
        <dbReference type="EMBL" id="MEQ2280339.1"/>
    </source>
</evidence>
<evidence type="ECO:0000313" key="2">
    <source>
        <dbReference type="Proteomes" id="UP001469553"/>
    </source>
</evidence>
<sequence length="107" mass="12497">MTHHYQMRTSAKCVSVSKALFSEFLSTLSSLAVYDRQTFKKAFNYVEPKKMFLGRDENRTDRFAYYVPLRETLKCLLESDLRPKTEEPSTESPADVLCDISDRKLFK</sequence>
<dbReference type="EMBL" id="JAHRIP010001468">
    <property type="protein sequence ID" value="MEQ2280339.1"/>
    <property type="molecule type" value="Genomic_DNA"/>
</dbReference>
<name>A0ABV0XFW6_9TELE</name>
<gene>
    <name evidence="1" type="ORF">AMECASPLE_018701</name>
</gene>
<keyword evidence="2" id="KW-1185">Reference proteome</keyword>
<organism evidence="1 2">
    <name type="scientific">Ameca splendens</name>
    <dbReference type="NCBI Taxonomy" id="208324"/>
    <lineage>
        <taxon>Eukaryota</taxon>
        <taxon>Metazoa</taxon>
        <taxon>Chordata</taxon>
        <taxon>Craniata</taxon>
        <taxon>Vertebrata</taxon>
        <taxon>Euteleostomi</taxon>
        <taxon>Actinopterygii</taxon>
        <taxon>Neopterygii</taxon>
        <taxon>Teleostei</taxon>
        <taxon>Neoteleostei</taxon>
        <taxon>Acanthomorphata</taxon>
        <taxon>Ovalentaria</taxon>
        <taxon>Atherinomorphae</taxon>
        <taxon>Cyprinodontiformes</taxon>
        <taxon>Goodeidae</taxon>
        <taxon>Ameca</taxon>
    </lineage>
</organism>
<dbReference type="Proteomes" id="UP001469553">
    <property type="component" value="Unassembled WGS sequence"/>
</dbReference>